<protein>
    <submittedName>
        <fullName evidence="1">Phosphatase</fullName>
    </submittedName>
</protein>
<dbReference type="EMBL" id="AJWZ01011173">
    <property type="protein sequence ID" value="EKC46271.1"/>
    <property type="molecule type" value="Genomic_DNA"/>
</dbReference>
<dbReference type="GO" id="GO:0003677">
    <property type="term" value="F:DNA binding"/>
    <property type="evidence" value="ECO:0007669"/>
    <property type="project" value="InterPro"/>
</dbReference>
<reference evidence="1" key="1">
    <citation type="journal article" date="2013" name="Environ. Microbiol.">
        <title>Microbiota from the distal guts of lean and obese adolescents exhibit partial functional redundancy besides clear differences in community structure.</title>
        <authorList>
            <person name="Ferrer M."/>
            <person name="Ruiz A."/>
            <person name="Lanza F."/>
            <person name="Haange S.B."/>
            <person name="Oberbach A."/>
            <person name="Till H."/>
            <person name="Bargiela R."/>
            <person name="Campoy C."/>
            <person name="Segura M.T."/>
            <person name="Richter M."/>
            <person name="von Bergen M."/>
            <person name="Seifert J."/>
            <person name="Suarez A."/>
        </authorList>
    </citation>
    <scope>NUCLEOTIDE SEQUENCE</scope>
</reference>
<dbReference type="SUPFAM" id="SSF47413">
    <property type="entry name" value="lambda repressor-like DNA-binding domains"/>
    <property type="match status" value="1"/>
</dbReference>
<comment type="caution">
    <text evidence="1">The sequence shown here is derived from an EMBL/GenBank/DDBJ whole genome shotgun (WGS) entry which is preliminary data.</text>
</comment>
<organism evidence="1">
    <name type="scientific">human gut metagenome</name>
    <dbReference type="NCBI Taxonomy" id="408170"/>
    <lineage>
        <taxon>unclassified sequences</taxon>
        <taxon>metagenomes</taxon>
        <taxon>organismal metagenomes</taxon>
    </lineage>
</organism>
<feature type="non-terminal residue" evidence="1">
    <location>
        <position position="1"/>
    </location>
</feature>
<sequence>PPVSAAAAPKKAATLDDALGQIDESFSEMLLRKIDERGMTDAQCYKKANIDRKLFSKIRSDKSYKPSKPTVIAFAIALELPLVEMKDMLMKAGFALSHSNKFDIIVEYFVEHGNYNVFEINEALFAFDQSLIGA</sequence>
<proteinExistence type="predicted"/>
<name>K1SFT6_9ZZZZ</name>
<gene>
    <name evidence="1" type="ORF">OBE_16351</name>
</gene>
<dbReference type="InterPro" id="IPR010982">
    <property type="entry name" value="Lambda_DNA-bd_dom_sf"/>
</dbReference>
<accession>K1SFT6</accession>
<evidence type="ECO:0000313" key="1">
    <source>
        <dbReference type="EMBL" id="EKC46271.1"/>
    </source>
</evidence>
<dbReference type="AlphaFoldDB" id="K1SFT6"/>